<gene>
    <name evidence="1" type="ORF">MRB53_022591</name>
</gene>
<reference evidence="1 2" key="1">
    <citation type="journal article" date="2022" name="Hortic Res">
        <title>A haplotype resolved chromosomal level avocado genome allows analysis of novel avocado genes.</title>
        <authorList>
            <person name="Nath O."/>
            <person name="Fletcher S.J."/>
            <person name="Hayward A."/>
            <person name="Shaw L.M."/>
            <person name="Masouleh A.K."/>
            <person name="Furtado A."/>
            <person name="Henry R.J."/>
            <person name="Mitter N."/>
        </authorList>
    </citation>
    <scope>NUCLEOTIDE SEQUENCE [LARGE SCALE GENOMIC DNA]</scope>
    <source>
        <strain evidence="2">cv. Hass</strain>
    </source>
</reference>
<accession>A0ACC2L7C6</accession>
<evidence type="ECO:0000313" key="1">
    <source>
        <dbReference type="EMBL" id="KAJ8629268.1"/>
    </source>
</evidence>
<dbReference type="EMBL" id="CM056815">
    <property type="protein sequence ID" value="KAJ8629268.1"/>
    <property type="molecule type" value="Genomic_DNA"/>
</dbReference>
<sequence length="713" mass="80353">MGCAASKVEDMPAVALCRERSNLLEAAIRHRYALSQAHLSYLHSLKLLSSSLHHFFDLHFPADLDRDLTKPSSSPPIPAVRLSQSSSGSHIHFHSDTDSDASESPLHDPTLEQTHPRYYAHYEQSRSTEAVRFEGSYANPSTYYSYSSYSDPYQNYAGIDGLYLHSAAPSQPPAPPPPPPPTASTWDFLNPFEAYVSYCELMEVRKEEGMPDSEGGNYLQEVVKEVDGGGRGGYLDVGGGGGEVEYEVQMVDKKVVVNEERVGEEKGGLVVVKAGGMRGVSEVVSEIKLQFDRASESGGEVAKILEVGKHPYRGRNAVYKVSSRMLDVVTPLSIVSSQLSASKGTAALPASEKSDSFSMDFEEDMGMNSNSLSSTLQKLYIWEKKLCEEVKVEEKMRIIHERKCRKLKYLDESGAEAPKIESTRTSIRKLSTKIRIAFQYIDSISNTINKLRDEELCPQIDEFIQGFVRMWKVMLECHQSQCQIIAEAGNLDVFTSGRKLSNDHMEATMQLEQELLNWILSFYAWIGSLKSYVKALNGWLLMCIQYEPEETADGIMPFSPGRIGAPPVFANCNHWSQVMDRISEKEVFEAMRAFSVSVLQLWNQYYLEQRKRLMTNKDIDGRLKFLEREEQKMQKSLDIINKKLTLVSEQNGLPPPGQIVHQSHSDSDGRLQSGLRQIFEAMERFSNNCMKAYEELCLRSEEERVDKENAKVP</sequence>
<proteinExistence type="predicted"/>
<comment type="caution">
    <text evidence="1">The sequence shown here is derived from an EMBL/GenBank/DDBJ whole genome shotgun (WGS) entry which is preliminary data.</text>
</comment>
<dbReference type="Proteomes" id="UP001234297">
    <property type="component" value="Chromosome 7"/>
</dbReference>
<keyword evidence="2" id="KW-1185">Reference proteome</keyword>
<protein>
    <submittedName>
        <fullName evidence="1">Uncharacterized protein</fullName>
    </submittedName>
</protein>
<organism evidence="1 2">
    <name type="scientific">Persea americana</name>
    <name type="common">Avocado</name>
    <dbReference type="NCBI Taxonomy" id="3435"/>
    <lineage>
        <taxon>Eukaryota</taxon>
        <taxon>Viridiplantae</taxon>
        <taxon>Streptophyta</taxon>
        <taxon>Embryophyta</taxon>
        <taxon>Tracheophyta</taxon>
        <taxon>Spermatophyta</taxon>
        <taxon>Magnoliopsida</taxon>
        <taxon>Magnoliidae</taxon>
        <taxon>Laurales</taxon>
        <taxon>Lauraceae</taxon>
        <taxon>Persea</taxon>
    </lineage>
</organism>
<name>A0ACC2L7C6_PERAE</name>
<evidence type="ECO:0000313" key="2">
    <source>
        <dbReference type="Proteomes" id="UP001234297"/>
    </source>
</evidence>